<dbReference type="EMBL" id="SBIQ01000043">
    <property type="protein sequence ID" value="KAF7683882.1"/>
    <property type="molecule type" value="Genomic_DNA"/>
</dbReference>
<name>A0ABQ7I0E1_9MICR</name>
<dbReference type="Proteomes" id="UP001516464">
    <property type="component" value="Unassembled WGS sequence"/>
</dbReference>
<accession>A0ABQ7I0E1</accession>
<gene>
    <name evidence="1" type="ORF">TCON_0908</name>
</gene>
<evidence type="ECO:0000313" key="2">
    <source>
        <dbReference type="Proteomes" id="UP001516464"/>
    </source>
</evidence>
<keyword evidence="2" id="KW-1185">Reference proteome</keyword>
<comment type="caution">
    <text evidence="1">The sequence shown here is derived from an EMBL/GenBank/DDBJ whole genome shotgun (WGS) entry which is preliminary data.</text>
</comment>
<evidence type="ECO:0000313" key="1">
    <source>
        <dbReference type="EMBL" id="KAF7683882.1"/>
    </source>
</evidence>
<proteinExistence type="predicted"/>
<organism evidence="1 2">
    <name type="scientific">Astathelohania contejeani</name>
    <dbReference type="NCBI Taxonomy" id="164912"/>
    <lineage>
        <taxon>Eukaryota</taxon>
        <taxon>Fungi</taxon>
        <taxon>Fungi incertae sedis</taxon>
        <taxon>Microsporidia</taxon>
        <taxon>Astathelohaniidae</taxon>
        <taxon>Astathelohania</taxon>
    </lineage>
</organism>
<sequence length="228" mass="26858">MGITVKDSNGKKLKPTIELFVKRAPFLNLEKYLILDKSGSVSRTEVIYNTYASPCNSDNPILISLLDNLKLKFVDSKNKIYYLYKNKTDTYLSTNFDNNLLMDHIYGITENILLEQFFDSYEYSFNKLMKEIFLSKEITVNISQNFKLIMKEMGKNKIYGEFLKNLLEILPIYDDHRKNYYNQLIKLYNSIYLRKHGGFDNESNYLECTIESPIDQKPILSLKRELNK</sequence>
<reference evidence="1 2" key="1">
    <citation type="submission" date="2019-01" db="EMBL/GenBank/DDBJ databases">
        <title>Genomes sequencing and comparative genomics of infectious freshwater microsporidia, Cucumispora dikerogammari and Thelohania contejeani.</title>
        <authorList>
            <person name="Cormier A."/>
            <person name="Giraud I."/>
            <person name="Wattier R."/>
            <person name="Teixeira M."/>
            <person name="Grandjean F."/>
            <person name="Rigaud T."/>
            <person name="Cordaux R."/>
        </authorList>
    </citation>
    <scope>NUCLEOTIDE SEQUENCE [LARGE SCALE GENOMIC DNA]</scope>
    <source>
        <strain evidence="1">T1</strain>
        <tissue evidence="1">Spores</tissue>
    </source>
</reference>
<protein>
    <submittedName>
        <fullName evidence="1">Uncharacterized protein</fullName>
    </submittedName>
</protein>